<sequence length="165" mass="17974">MDVVRFLRHALVPQWWAMRAFPPATLAALEAAIAASERQHTGELRFVVEAALPPQHLLAGRSARERAIELFAQLRVWDTEANSGVLIYVQLLDRKVEIVADRGIDARVGQAFWEAVCGRVQAAFHAGRFEAGALAAIGEITAALAAHFPPAAANPNELPDRPLLL</sequence>
<accession>A0A974PWP2</accession>
<dbReference type="PANTHER" id="PTHR30373:SF8">
    <property type="entry name" value="BLL7265 PROTEIN"/>
    <property type="match status" value="1"/>
</dbReference>
<proteinExistence type="predicted"/>
<evidence type="ECO:0000313" key="2">
    <source>
        <dbReference type="EMBL" id="QRJ62862.1"/>
    </source>
</evidence>
<dbReference type="RefSeq" id="WP_203386394.1">
    <property type="nucleotide sequence ID" value="NZ_CP064781.1"/>
</dbReference>
<gene>
    <name evidence="2" type="ORF">IWH25_13960</name>
</gene>
<dbReference type="AlphaFoldDB" id="A0A974PWP2"/>
<keyword evidence="3" id="KW-1185">Reference proteome</keyword>
<dbReference type="Gene3D" id="3.10.310.50">
    <property type="match status" value="1"/>
</dbReference>
<reference evidence="2" key="1">
    <citation type="submission" date="2020-11" db="EMBL/GenBank/DDBJ databases">
        <title>Azospira restricta DSM 18626 genome sequence.</title>
        <authorList>
            <person name="Moe W.M."/>
        </authorList>
    </citation>
    <scope>NUCLEOTIDE SEQUENCE</scope>
    <source>
        <strain evidence="2">DSM 18626</strain>
    </source>
</reference>
<dbReference type="EMBL" id="CP064781">
    <property type="protein sequence ID" value="QRJ62862.1"/>
    <property type="molecule type" value="Genomic_DNA"/>
</dbReference>
<dbReference type="PANTHER" id="PTHR30373">
    <property type="entry name" value="UPF0603 PROTEIN YGCG"/>
    <property type="match status" value="1"/>
</dbReference>
<evidence type="ECO:0000313" key="3">
    <source>
        <dbReference type="Proteomes" id="UP000663444"/>
    </source>
</evidence>
<feature type="domain" description="TPM" evidence="1">
    <location>
        <begin position="21"/>
        <end position="142"/>
    </location>
</feature>
<dbReference type="InterPro" id="IPR007621">
    <property type="entry name" value="TPM_dom"/>
</dbReference>
<evidence type="ECO:0000259" key="1">
    <source>
        <dbReference type="Pfam" id="PF04536"/>
    </source>
</evidence>
<dbReference type="Proteomes" id="UP000663444">
    <property type="component" value="Chromosome"/>
</dbReference>
<dbReference type="KEGG" id="ares:IWH25_13960"/>
<dbReference type="Pfam" id="PF04536">
    <property type="entry name" value="TPM_phosphatase"/>
    <property type="match status" value="1"/>
</dbReference>
<name>A0A974PWP2_9RHOO</name>
<protein>
    <submittedName>
        <fullName evidence="2">TPM domain-containing protein</fullName>
    </submittedName>
</protein>
<organism evidence="2 3">
    <name type="scientific">Azospira restricta</name>
    <dbReference type="NCBI Taxonomy" id="404405"/>
    <lineage>
        <taxon>Bacteria</taxon>
        <taxon>Pseudomonadati</taxon>
        <taxon>Pseudomonadota</taxon>
        <taxon>Betaproteobacteria</taxon>
        <taxon>Rhodocyclales</taxon>
        <taxon>Rhodocyclaceae</taxon>
        <taxon>Azospira</taxon>
    </lineage>
</organism>